<proteinExistence type="predicted"/>
<protein>
    <submittedName>
        <fullName evidence="1">Uncharacterized protein</fullName>
    </submittedName>
</protein>
<dbReference type="AlphaFoldDB" id="A0A8E2J8K3"/>
<evidence type="ECO:0000313" key="1">
    <source>
        <dbReference type="EMBL" id="OCK73295.1"/>
    </source>
</evidence>
<dbReference type="Proteomes" id="UP000250266">
    <property type="component" value="Unassembled WGS sequence"/>
</dbReference>
<sequence>MKNTSGEDVNGLSLESLCVQIASEMDIIESRMKPKICKWFERIANRVLWPLKQSVWYIWIQQPESRLDEAFNAKVQLALETTKNSSSGLSSKSGVFHWLSEFRPG</sequence>
<keyword evidence="2" id="KW-1185">Reference proteome</keyword>
<organism evidence="1 2">
    <name type="scientific">Lepidopterella palustris CBS 459.81</name>
    <dbReference type="NCBI Taxonomy" id="1314670"/>
    <lineage>
        <taxon>Eukaryota</taxon>
        <taxon>Fungi</taxon>
        <taxon>Dikarya</taxon>
        <taxon>Ascomycota</taxon>
        <taxon>Pezizomycotina</taxon>
        <taxon>Dothideomycetes</taxon>
        <taxon>Pleosporomycetidae</taxon>
        <taxon>Mytilinidiales</taxon>
        <taxon>Argynnaceae</taxon>
        <taxon>Lepidopterella</taxon>
    </lineage>
</organism>
<accession>A0A8E2J8K3</accession>
<gene>
    <name evidence="1" type="ORF">K432DRAFT_410808</name>
</gene>
<reference evidence="1 2" key="1">
    <citation type="journal article" date="2016" name="Nat. Commun.">
        <title>Ectomycorrhizal ecology is imprinted in the genome of the dominant symbiotic fungus Cenococcum geophilum.</title>
        <authorList>
            <consortium name="DOE Joint Genome Institute"/>
            <person name="Peter M."/>
            <person name="Kohler A."/>
            <person name="Ohm R.A."/>
            <person name="Kuo A."/>
            <person name="Krutzmann J."/>
            <person name="Morin E."/>
            <person name="Arend M."/>
            <person name="Barry K.W."/>
            <person name="Binder M."/>
            <person name="Choi C."/>
            <person name="Clum A."/>
            <person name="Copeland A."/>
            <person name="Grisel N."/>
            <person name="Haridas S."/>
            <person name="Kipfer T."/>
            <person name="LaButti K."/>
            <person name="Lindquist E."/>
            <person name="Lipzen A."/>
            <person name="Maire R."/>
            <person name="Meier B."/>
            <person name="Mihaltcheva S."/>
            <person name="Molinier V."/>
            <person name="Murat C."/>
            <person name="Poggeler S."/>
            <person name="Quandt C.A."/>
            <person name="Sperisen C."/>
            <person name="Tritt A."/>
            <person name="Tisserant E."/>
            <person name="Crous P.W."/>
            <person name="Henrissat B."/>
            <person name="Nehls U."/>
            <person name="Egli S."/>
            <person name="Spatafora J.W."/>
            <person name="Grigoriev I.V."/>
            <person name="Martin F.M."/>
        </authorList>
    </citation>
    <scope>NUCLEOTIDE SEQUENCE [LARGE SCALE GENOMIC DNA]</scope>
    <source>
        <strain evidence="1 2">CBS 459.81</strain>
    </source>
</reference>
<dbReference type="EMBL" id="KV745840">
    <property type="protein sequence ID" value="OCK73295.1"/>
    <property type="molecule type" value="Genomic_DNA"/>
</dbReference>
<name>A0A8E2J8K3_9PEZI</name>
<evidence type="ECO:0000313" key="2">
    <source>
        <dbReference type="Proteomes" id="UP000250266"/>
    </source>
</evidence>